<name>A0A813JAX1_POLGL</name>
<sequence>MVAAGAFLGLNYCRDKALSARAVSSWPRAKLMTKFKSLVKEGRDHNHFPPGTASKVFGMFQFLETGMFGRVRRGGLCAVRERQQESGKLFVVTPQLDRMFEFIFGLLAIQPRREIQALPGPRSRFFAASDAAADEPSNPQGGFLLMFYPRTRLAGVSDMDLAILEHLGEGEQKIANLTYYKSYTRSVHIPICSGAVQGSGSLTVLQL</sequence>
<comment type="caution">
    <text evidence="2">The sequence shown here is derived from an EMBL/GenBank/DDBJ whole genome shotgun (WGS) entry which is preliminary data.</text>
</comment>
<protein>
    <submittedName>
        <fullName evidence="2">Uncharacterized protein</fullName>
    </submittedName>
</protein>
<reference evidence="2" key="1">
    <citation type="submission" date="2021-02" db="EMBL/GenBank/DDBJ databases">
        <authorList>
            <person name="Dougan E. K."/>
            <person name="Rhodes N."/>
            <person name="Thang M."/>
            <person name="Chan C."/>
        </authorList>
    </citation>
    <scope>NUCLEOTIDE SEQUENCE</scope>
</reference>
<evidence type="ECO:0000313" key="4">
    <source>
        <dbReference type="Proteomes" id="UP000654075"/>
    </source>
</evidence>
<evidence type="ECO:0000313" key="1">
    <source>
        <dbReference type="EMBL" id="CAE8622137.1"/>
    </source>
</evidence>
<evidence type="ECO:0000313" key="2">
    <source>
        <dbReference type="EMBL" id="CAE8672315.1"/>
    </source>
</evidence>
<proteinExistence type="predicted"/>
<gene>
    <name evidence="1" type="ORF">PGLA1383_LOCUS39639</name>
    <name evidence="2" type="ORF">PGLA2088_LOCUS17994</name>
</gene>
<evidence type="ECO:0000313" key="3">
    <source>
        <dbReference type="Proteomes" id="UP000626109"/>
    </source>
</evidence>
<organism evidence="2 3">
    <name type="scientific">Polarella glacialis</name>
    <name type="common">Dinoflagellate</name>
    <dbReference type="NCBI Taxonomy" id="89957"/>
    <lineage>
        <taxon>Eukaryota</taxon>
        <taxon>Sar</taxon>
        <taxon>Alveolata</taxon>
        <taxon>Dinophyceae</taxon>
        <taxon>Suessiales</taxon>
        <taxon>Suessiaceae</taxon>
        <taxon>Polarella</taxon>
    </lineage>
</organism>
<dbReference type="Proteomes" id="UP000626109">
    <property type="component" value="Unassembled WGS sequence"/>
</dbReference>
<keyword evidence="4" id="KW-1185">Reference proteome</keyword>
<dbReference type="EMBL" id="CAJNNV010027901">
    <property type="protein sequence ID" value="CAE8622137.1"/>
    <property type="molecule type" value="Genomic_DNA"/>
</dbReference>
<dbReference type="Proteomes" id="UP000654075">
    <property type="component" value="Unassembled WGS sequence"/>
</dbReference>
<dbReference type="EMBL" id="CAJNNW010024422">
    <property type="protein sequence ID" value="CAE8672315.1"/>
    <property type="molecule type" value="Genomic_DNA"/>
</dbReference>
<dbReference type="AlphaFoldDB" id="A0A813JAX1"/>
<accession>A0A813JAX1</accession>